<evidence type="ECO:0000256" key="1">
    <source>
        <dbReference type="SAM" id="MobiDB-lite"/>
    </source>
</evidence>
<proteinExistence type="predicted"/>
<dbReference type="Proteomes" id="UP000824890">
    <property type="component" value="Unassembled WGS sequence"/>
</dbReference>
<comment type="caution">
    <text evidence="2">The sequence shown here is derived from an EMBL/GenBank/DDBJ whole genome shotgun (WGS) entry which is preliminary data.</text>
</comment>
<evidence type="ECO:0000313" key="3">
    <source>
        <dbReference type="Proteomes" id="UP000824890"/>
    </source>
</evidence>
<sequence length="100" mass="12804">MQIIRRRNTYPFTFESRNTMLMREENRRQNRQQIRRENRRENRREKGREIRREIQSREEMSREEIRQEENRQRGDAPLRLNPPFNRHRENDCRLELLFHL</sequence>
<reference evidence="2 3" key="1">
    <citation type="submission" date="2021-05" db="EMBL/GenBank/DDBJ databases">
        <title>Genome Assembly of Synthetic Allotetraploid Brassica napus Reveals Homoeologous Exchanges between Subgenomes.</title>
        <authorList>
            <person name="Davis J.T."/>
        </authorList>
    </citation>
    <scope>NUCLEOTIDE SEQUENCE [LARGE SCALE GENOMIC DNA]</scope>
    <source>
        <strain evidence="3">cv. Da-Ae</strain>
        <tissue evidence="2">Seedling</tissue>
    </source>
</reference>
<keyword evidence="3" id="KW-1185">Reference proteome</keyword>
<organism evidence="2 3">
    <name type="scientific">Brassica napus</name>
    <name type="common">Rape</name>
    <dbReference type="NCBI Taxonomy" id="3708"/>
    <lineage>
        <taxon>Eukaryota</taxon>
        <taxon>Viridiplantae</taxon>
        <taxon>Streptophyta</taxon>
        <taxon>Embryophyta</taxon>
        <taxon>Tracheophyta</taxon>
        <taxon>Spermatophyta</taxon>
        <taxon>Magnoliopsida</taxon>
        <taxon>eudicotyledons</taxon>
        <taxon>Gunneridae</taxon>
        <taxon>Pentapetalae</taxon>
        <taxon>rosids</taxon>
        <taxon>malvids</taxon>
        <taxon>Brassicales</taxon>
        <taxon>Brassicaceae</taxon>
        <taxon>Brassiceae</taxon>
        <taxon>Brassica</taxon>
    </lineage>
</organism>
<evidence type="ECO:0000313" key="2">
    <source>
        <dbReference type="EMBL" id="KAH0906298.1"/>
    </source>
</evidence>
<dbReference type="EMBL" id="JAGKQM010000010">
    <property type="protein sequence ID" value="KAH0906298.1"/>
    <property type="molecule type" value="Genomic_DNA"/>
</dbReference>
<gene>
    <name evidence="2" type="ORF">HID58_038125</name>
</gene>
<feature type="region of interest" description="Disordered" evidence="1">
    <location>
        <begin position="22"/>
        <end position="86"/>
    </location>
</feature>
<feature type="compositionally biased region" description="Basic and acidic residues" evidence="1">
    <location>
        <begin position="22"/>
        <end position="76"/>
    </location>
</feature>
<accession>A0ABQ8BND4</accession>
<protein>
    <submittedName>
        <fullName evidence="2">Uncharacterized protein</fullName>
    </submittedName>
</protein>
<name>A0ABQ8BND4_BRANA</name>